<dbReference type="EMBL" id="JARXYA010000034">
    <property type="protein sequence ID" value="MDH6505035.1"/>
    <property type="molecule type" value="Genomic_DNA"/>
</dbReference>
<evidence type="ECO:0000256" key="3">
    <source>
        <dbReference type="ARBA" id="ARBA00022840"/>
    </source>
</evidence>
<evidence type="ECO:0000256" key="2">
    <source>
        <dbReference type="ARBA" id="ARBA00022741"/>
    </source>
</evidence>
<dbReference type="RefSeq" id="WP_280757169.1">
    <property type="nucleotide sequence ID" value="NZ_JARXXW010000011.1"/>
</dbReference>
<dbReference type="SUPFAM" id="SSF52540">
    <property type="entry name" value="P-loop containing nucleoside triphosphate hydrolases"/>
    <property type="match status" value="1"/>
</dbReference>
<dbReference type="GO" id="GO:0006281">
    <property type="term" value="P:DNA repair"/>
    <property type="evidence" value="ECO:0007669"/>
    <property type="project" value="TreeGrafter"/>
</dbReference>
<dbReference type="AlphaFoldDB" id="A0AA43MAN2"/>
<evidence type="ECO:0000256" key="1">
    <source>
        <dbReference type="ARBA" id="ARBA00022705"/>
    </source>
</evidence>
<dbReference type="PANTHER" id="PTHR11669:SF20">
    <property type="entry name" value="REPLICATION FACTOR C SUBUNIT 4"/>
    <property type="match status" value="1"/>
</dbReference>
<keyword evidence="5" id="KW-1185">Reference proteome</keyword>
<dbReference type="GO" id="GO:0003689">
    <property type="term" value="F:DNA clamp loader activity"/>
    <property type="evidence" value="ECO:0007669"/>
    <property type="project" value="TreeGrafter"/>
</dbReference>
<reference evidence="4" key="1">
    <citation type="submission" date="2023-04" db="EMBL/GenBank/DDBJ databases">
        <title>Genome Encyclopedia of Bacteria and Archaea VI: Functional Genomics of Type Strains.</title>
        <authorList>
            <person name="Whitman W."/>
        </authorList>
    </citation>
    <scope>NUCLEOTIDE SEQUENCE</scope>
    <source>
        <strain evidence="4">Enz.4-51</strain>
    </source>
</reference>
<gene>
    <name evidence="4" type="ORF">M2127_002365</name>
</gene>
<protein>
    <submittedName>
        <fullName evidence="4">Replication-associated recombination protein RarA</fullName>
    </submittedName>
</protein>
<dbReference type="Gene3D" id="3.40.50.300">
    <property type="entry name" value="P-loop containing nucleotide triphosphate hydrolases"/>
    <property type="match status" value="1"/>
</dbReference>
<dbReference type="InterPro" id="IPR027417">
    <property type="entry name" value="P-loop_NTPase"/>
</dbReference>
<keyword evidence="1" id="KW-0235">DNA replication</keyword>
<name>A0AA43MAN2_9BURK</name>
<accession>A0AA43MAN2</accession>
<keyword evidence="2" id="KW-0547">Nucleotide-binding</keyword>
<keyword evidence="3" id="KW-0067">ATP-binding</keyword>
<comment type="caution">
    <text evidence="4">The sequence shown here is derived from an EMBL/GenBank/DDBJ whole genome shotgun (WGS) entry which is preliminary data.</text>
</comment>
<evidence type="ECO:0000313" key="5">
    <source>
        <dbReference type="Proteomes" id="UP001161160"/>
    </source>
</evidence>
<dbReference type="GO" id="GO:0006261">
    <property type="term" value="P:DNA-templated DNA replication"/>
    <property type="evidence" value="ECO:0007669"/>
    <property type="project" value="TreeGrafter"/>
</dbReference>
<dbReference type="PANTHER" id="PTHR11669">
    <property type="entry name" value="REPLICATION FACTOR C / DNA POLYMERASE III GAMMA-TAU SUBUNIT"/>
    <property type="match status" value="1"/>
</dbReference>
<dbReference type="CDD" id="cd00009">
    <property type="entry name" value="AAA"/>
    <property type="match status" value="1"/>
</dbReference>
<organism evidence="4 5">
    <name type="scientific">Polynucleobacter sphagniphilus</name>
    <dbReference type="NCBI Taxonomy" id="1743169"/>
    <lineage>
        <taxon>Bacteria</taxon>
        <taxon>Pseudomonadati</taxon>
        <taxon>Pseudomonadota</taxon>
        <taxon>Betaproteobacteria</taxon>
        <taxon>Burkholderiales</taxon>
        <taxon>Burkholderiaceae</taxon>
        <taxon>Polynucleobacter</taxon>
    </lineage>
</organism>
<proteinExistence type="predicted"/>
<dbReference type="GO" id="GO:0005524">
    <property type="term" value="F:ATP binding"/>
    <property type="evidence" value="ECO:0007669"/>
    <property type="project" value="UniProtKB-KW"/>
</dbReference>
<evidence type="ECO:0000313" key="4">
    <source>
        <dbReference type="EMBL" id="MDH6505035.1"/>
    </source>
</evidence>
<sequence length="237" mass="26283">MSFALKYAPKTLDEVVLGSITLKNKLAEYINGRDLKPLILYGGVGTGKTTIANLLPDAIEGRPAEITRLKAVEFGSFSDVTEVFGGPPMFYKLFTTNDQKRSYIVSNEINFTQKAAIAFRDIVDDMISHTQFIFTTNYIDQVDIALRDRSSCLVVPPVSAKDWLSRAQWILQQEGIVLPDDQLLKVLSAQLQVSSSNRKLLERLEDFVRSVRNPPSNPGGVIVEVPTPEPINPLMAA</sequence>
<dbReference type="Proteomes" id="UP001161160">
    <property type="component" value="Unassembled WGS sequence"/>
</dbReference>
<dbReference type="InterPro" id="IPR050238">
    <property type="entry name" value="DNA_Rep/Repair_Clamp_Loader"/>
</dbReference>